<evidence type="ECO:0000313" key="3">
    <source>
        <dbReference type="Proteomes" id="UP000612055"/>
    </source>
</evidence>
<proteinExistence type="predicted"/>
<reference evidence="2" key="1">
    <citation type="journal article" date="2020" name="bioRxiv">
        <title>Comparative genomics of Chlamydomonas.</title>
        <authorList>
            <person name="Craig R.J."/>
            <person name="Hasan A.R."/>
            <person name="Ness R.W."/>
            <person name="Keightley P.D."/>
        </authorList>
    </citation>
    <scope>NUCLEOTIDE SEQUENCE</scope>
    <source>
        <strain evidence="2">CCAP 11/70</strain>
    </source>
</reference>
<feature type="region of interest" description="Disordered" evidence="1">
    <location>
        <begin position="274"/>
        <end position="302"/>
    </location>
</feature>
<name>A0A835Y2V6_9CHLO</name>
<sequence length="333" mass="33792">MASRCVAQLVARRAAGSTESALTKLGPLSSVLSVRAIPAIPSARSNAASSRSFATAAPEETRQAWRPNSQGAEDATAAAEKSPGQDAAAARAAAAEEVGRVGLAADTFPEMDDVAKLLEEMGLQPGRNCVIGDGLAVADVGLFLDVGPPLGGVKVAMEMEEERSALAGPASAREYALKRALRSVMQAHGWHVATVARSDWLRLDPDQRVDYLSSVIYTALSPPGHNAHGHKHGESCGHGHKHGESRDHGHSHGHHDHGHKEGGCCGKGDGSCGHNHSHGHGHKHEHGHKHDHGHKHGHGGGGGCGGGGGGCGGGGGDGGGGDGGGGGGGRHKH</sequence>
<feature type="compositionally biased region" description="Basic and acidic residues" evidence="1">
    <location>
        <begin position="232"/>
        <end position="250"/>
    </location>
</feature>
<comment type="caution">
    <text evidence="2">The sequence shown here is derived from an EMBL/GenBank/DDBJ whole genome shotgun (WGS) entry which is preliminary data.</text>
</comment>
<keyword evidence="3" id="KW-1185">Reference proteome</keyword>
<evidence type="ECO:0000313" key="2">
    <source>
        <dbReference type="EMBL" id="KAG2494955.1"/>
    </source>
</evidence>
<dbReference type="EMBL" id="JAEHOE010000027">
    <property type="protein sequence ID" value="KAG2494955.1"/>
    <property type="molecule type" value="Genomic_DNA"/>
</dbReference>
<dbReference type="AlphaFoldDB" id="A0A835Y2V6"/>
<dbReference type="OrthoDB" id="543889at2759"/>
<feature type="region of interest" description="Disordered" evidence="1">
    <location>
        <begin position="223"/>
        <end position="261"/>
    </location>
</feature>
<dbReference type="Proteomes" id="UP000612055">
    <property type="component" value="Unassembled WGS sequence"/>
</dbReference>
<protein>
    <submittedName>
        <fullName evidence="2">Uncharacterized protein</fullName>
    </submittedName>
</protein>
<feature type="region of interest" description="Disordered" evidence="1">
    <location>
        <begin position="48"/>
        <end position="87"/>
    </location>
</feature>
<organism evidence="2 3">
    <name type="scientific">Edaphochlamys debaryana</name>
    <dbReference type="NCBI Taxonomy" id="47281"/>
    <lineage>
        <taxon>Eukaryota</taxon>
        <taxon>Viridiplantae</taxon>
        <taxon>Chlorophyta</taxon>
        <taxon>core chlorophytes</taxon>
        <taxon>Chlorophyceae</taxon>
        <taxon>CS clade</taxon>
        <taxon>Chlamydomonadales</taxon>
        <taxon>Chlamydomonadales incertae sedis</taxon>
        <taxon>Edaphochlamys</taxon>
    </lineage>
</organism>
<evidence type="ECO:0000256" key="1">
    <source>
        <dbReference type="SAM" id="MobiDB-lite"/>
    </source>
</evidence>
<accession>A0A835Y2V6</accession>
<feature type="compositionally biased region" description="Low complexity" evidence="1">
    <location>
        <begin position="48"/>
        <end position="57"/>
    </location>
</feature>
<feature type="compositionally biased region" description="Basic residues" evidence="1">
    <location>
        <begin position="275"/>
        <end position="298"/>
    </location>
</feature>
<gene>
    <name evidence="2" type="ORF">HYH03_006890</name>
</gene>